<dbReference type="EMBL" id="CM044702">
    <property type="protein sequence ID" value="KAI5676406.1"/>
    <property type="molecule type" value="Genomic_DNA"/>
</dbReference>
<organism evidence="1 2">
    <name type="scientific">Catharanthus roseus</name>
    <name type="common">Madagascar periwinkle</name>
    <name type="synonym">Vinca rosea</name>
    <dbReference type="NCBI Taxonomy" id="4058"/>
    <lineage>
        <taxon>Eukaryota</taxon>
        <taxon>Viridiplantae</taxon>
        <taxon>Streptophyta</taxon>
        <taxon>Embryophyta</taxon>
        <taxon>Tracheophyta</taxon>
        <taxon>Spermatophyta</taxon>
        <taxon>Magnoliopsida</taxon>
        <taxon>eudicotyledons</taxon>
        <taxon>Gunneridae</taxon>
        <taxon>Pentapetalae</taxon>
        <taxon>asterids</taxon>
        <taxon>lamiids</taxon>
        <taxon>Gentianales</taxon>
        <taxon>Apocynaceae</taxon>
        <taxon>Rauvolfioideae</taxon>
        <taxon>Vinceae</taxon>
        <taxon>Catharanthinae</taxon>
        <taxon>Catharanthus</taxon>
    </lineage>
</organism>
<evidence type="ECO:0000313" key="1">
    <source>
        <dbReference type="EMBL" id="KAI5676406.1"/>
    </source>
</evidence>
<gene>
    <name evidence="1" type="ORF">M9H77_07356</name>
</gene>
<evidence type="ECO:0000313" key="2">
    <source>
        <dbReference type="Proteomes" id="UP001060085"/>
    </source>
</evidence>
<dbReference type="Proteomes" id="UP001060085">
    <property type="component" value="Linkage Group LG02"/>
</dbReference>
<name>A0ACC0BUY5_CATRO</name>
<reference evidence="2" key="1">
    <citation type="journal article" date="2023" name="Nat. Plants">
        <title>Single-cell RNA sequencing provides a high-resolution roadmap for understanding the multicellular compartmentation of specialized metabolism.</title>
        <authorList>
            <person name="Sun S."/>
            <person name="Shen X."/>
            <person name="Li Y."/>
            <person name="Li Y."/>
            <person name="Wang S."/>
            <person name="Li R."/>
            <person name="Zhang H."/>
            <person name="Shen G."/>
            <person name="Guo B."/>
            <person name="Wei J."/>
            <person name="Xu J."/>
            <person name="St-Pierre B."/>
            <person name="Chen S."/>
            <person name="Sun C."/>
        </authorList>
    </citation>
    <scope>NUCLEOTIDE SEQUENCE [LARGE SCALE GENOMIC DNA]</scope>
</reference>
<keyword evidence="2" id="KW-1185">Reference proteome</keyword>
<protein>
    <submittedName>
        <fullName evidence="1">Uncharacterized protein</fullName>
    </submittedName>
</protein>
<sequence>MNVDEEESDTEPEVETHRREIRQKKRQEKMKKGSSSMDMAQLMARINTMQSQLNSRLNNIDGKLHNRLDDIDKKVVDIQDREKRSLFGVSRLYYIEAKDLGDQGIMKKKRSSH</sequence>
<proteinExistence type="predicted"/>
<accession>A0ACC0BUY5</accession>
<comment type="caution">
    <text evidence="1">The sequence shown here is derived from an EMBL/GenBank/DDBJ whole genome shotgun (WGS) entry which is preliminary data.</text>
</comment>